<dbReference type="GO" id="GO:0006352">
    <property type="term" value="P:DNA-templated transcription initiation"/>
    <property type="evidence" value="ECO:0007669"/>
    <property type="project" value="InterPro"/>
</dbReference>
<dbReference type="InterPro" id="IPR011990">
    <property type="entry name" value="TPR-like_helical_dom_sf"/>
</dbReference>
<dbReference type="InterPro" id="IPR013325">
    <property type="entry name" value="RNA_pol_sigma_r2"/>
</dbReference>
<evidence type="ECO:0000259" key="7">
    <source>
        <dbReference type="Pfam" id="PF08281"/>
    </source>
</evidence>
<feature type="domain" description="DUF6596" evidence="8">
    <location>
        <begin position="172"/>
        <end position="272"/>
    </location>
</feature>
<name>A0A1H7HG41_9NOCA</name>
<dbReference type="RefSeq" id="WP_072750509.1">
    <property type="nucleotide sequence ID" value="NZ_FOAW01000002.1"/>
</dbReference>
<evidence type="ECO:0000313" key="10">
    <source>
        <dbReference type="Proteomes" id="UP000198677"/>
    </source>
</evidence>
<evidence type="ECO:0000256" key="5">
    <source>
        <dbReference type="ARBA" id="ARBA00023163"/>
    </source>
</evidence>
<protein>
    <submittedName>
        <fullName evidence="9">RNA polymerase sigma-70 factor, ECF subfamily</fullName>
    </submittedName>
</protein>
<evidence type="ECO:0000259" key="8">
    <source>
        <dbReference type="Pfam" id="PF20239"/>
    </source>
</evidence>
<keyword evidence="10" id="KW-1185">Reference proteome</keyword>
<dbReference type="GO" id="GO:0016987">
    <property type="term" value="F:sigma factor activity"/>
    <property type="evidence" value="ECO:0007669"/>
    <property type="project" value="UniProtKB-KW"/>
</dbReference>
<dbReference type="Pfam" id="PF20239">
    <property type="entry name" value="DUF6596"/>
    <property type="match status" value="1"/>
</dbReference>
<dbReference type="InterPro" id="IPR013324">
    <property type="entry name" value="RNA_pol_sigma_r3/r4-like"/>
</dbReference>
<evidence type="ECO:0000256" key="2">
    <source>
        <dbReference type="ARBA" id="ARBA00023015"/>
    </source>
</evidence>
<dbReference type="GO" id="GO:0003677">
    <property type="term" value="F:DNA binding"/>
    <property type="evidence" value="ECO:0007669"/>
    <property type="project" value="UniProtKB-KW"/>
</dbReference>
<comment type="similarity">
    <text evidence="1">Belongs to the sigma-70 factor family. ECF subfamily.</text>
</comment>
<dbReference type="PANTHER" id="PTHR47756">
    <property type="entry name" value="BLL6612 PROTEIN-RELATED"/>
    <property type="match status" value="1"/>
</dbReference>
<dbReference type="InterPro" id="IPR014284">
    <property type="entry name" value="RNA_pol_sigma-70_dom"/>
</dbReference>
<keyword evidence="3" id="KW-0731">Sigma factor</keyword>
<dbReference type="EMBL" id="FOAW01000002">
    <property type="protein sequence ID" value="SEK49279.1"/>
    <property type="molecule type" value="Genomic_DNA"/>
</dbReference>
<dbReference type="SUPFAM" id="SSF88659">
    <property type="entry name" value="Sigma3 and sigma4 domains of RNA polymerase sigma factors"/>
    <property type="match status" value="1"/>
</dbReference>
<gene>
    <name evidence="9" type="ORF">SAMN05444583_102112</name>
</gene>
<reference evidence="10" key="1">
    <citation type="submission" date="2016-10" db="EMBL/GenBank/DDBJ databases">
        <authorList>
            <person name="Varghese N."/>
            <person name="Submissions S."/>
        </authorList>
    </citation>
    <scope>NUCLEOTIDE SEQUENCE [LARGE SCALE GENOMIC DNA]</scope>
    <source>
        <strain evidence="10">DSM 44675</strain>
    </source>
</reference>
<dbReference type="Pfam" id="PF08281">
    <property type="entry name" value="Sigma70_r4_2"/>
    <property type="match status" value="1"/>
</dbReference>
<dbReference type="Gene3D" id="1.10.1740.10">
    <property type="match status" value="1"/>
</dbReference>
<evidence type="ECO:0000313" key="9">
    <source>
        <dbReference type="EMBL" id="SEK49279.1"/>
    </source>
</evidence>
<evidence type="ECO:0000259" key="6">
    <source>
        <dbReference type="Pfam" id="PF04542"/>
    </source>
</evidence>
<dbReference type="Pfam" id="PF04542">
    <property type="entry name" value="Sigma70_r2"/>
    <property type="match status" value="1"/>
</dbReference>
<proteinExistence type="inferred from homology"/>
<feature type="domain" description="RNA polymerase sigma-70 region 2" evidence="6">
    <location>
        <begin position="10"/>
        <end position="72"/>
    </location>
</feature>
<dbReference type="Proteomes" id="UP000198677">
    <property type="component" value="Unassembled WGS sequence"/>
</dbReference>
<dbReference type="InterPro" id="IPR036388">
    <property type="entry name" value="WH-like_DNA-bd_sf"/>
</dbReference>
<dbReference type="InterPro" id="IPR046531">
    <property type="entry name" value="DUF6596"/>
</dbReference>
<dbReference type="Gene3D" id="1.10.10.10">
    <property type="entry name" value="Winged helix-like DNA-binding domain superfamily/Winged helix DNA-binding domain"/>
    <property type="match status" value="1"/>
</dbReference>
<dbReference type="NCBIfam" id="TIGR02937">
    <property type="entry name" value="sigma70-ECF"/>
    <property type="match status" value="1"/>
</dbReference>
<dbReference type="AlphaFoldDB" id="A0A1H7HG41"/>
<dbReference type="InterPro" id="IPR013249">
    <property type="entry name" value="RNA_pol_sigma70_r4_t2"/>
</dbReference>
<dbReference type="SUPFAM" id="SSF88946">
    <property type="entry name" value="Sigma2 domain of RNA polymerase sigma factors"/>
    <property type="match status" value="1"/>
</dbReference>
<evidence type="ECO:0000256" key="4">
    <source>
        <dbReference type="ARBA" id="ARBA00023125"/>
    </source>
</evidence>
<keyword evidence="4" id="KW-0238">DNA-binding</keyword>
<accession>A0A1H7HG41</accession>
<dbReference type="Gene3D" id="1.25.40.10">
    <property type="entry name" value="Tetratricopeptide repeat domain"/>
    <property type="match status" value="1"/>
</dbReference>
<dbReference type="InterPro" id="IPR007627">
    <property type="entry name" value="RNA_pol_sigma70_r2"/>
</dbReference>
<keyword evidence="5" id="KW-0804">Transcription</keyword>
<keyword evidence="2" id="KW-0805">Transcription regulation</keyword>
<evidence type="ECO:0000256" key="3">
    <source>
        <dbReference type="ARBA" id="ARBA00023082"/>
    </source>
</evidence>
<sequence>MQVDQVFKAESGRAIATVARLVGDLTLAEDAVQEAFAEAIRSWPGTGMPANPGAWITTVARNRALDRLRRESLRGNKELDATRLFPPTEEEVWPVRDDQLRLIFTCAHPALAPQAQVALTLRLVCGLTVAEIARAFLQPEPTVSQRLTRAKSKIRTAAIPFRLPPEHLLPERVPQVLACIYLVFTEGYSATSGSSAIRGELCEEAIRLGRLLCELMPDEPEAWALLALMLLQDSRRGERIAADGTARPLEEQDRTRWDRGRIEEGMRSLAAARHSTGQYFPQAVIAAAHAGSPSWDATEWTVIVAAYERLLELTGSPVVAVNRAVAVGFRDGPERGLEALDAVPDDPRLARLRVPARADLLRRLGRSAEAEDAYLAALESAGNETTERFLRRRLEEVRATRADGH</sequence>
<feature type="domain" description="RNA polymerase sigma factor 70 region 4 type 2" evidence="7">
    <location>
        <begin position="103"/>
        <end position="154"/>
    </location>
</feature>
<evidence type="ECO:0000256" key="1">
    <source>
        <dbReference type="ARBA" id="ARBA00010641"/>
    </source>
</evidence>
<dbReference type="OrthoDB" id="9780299at2"/>
<organism evidence="9 10">
    <name type="scientific">Rhodococcus maanshanensis</name>
    <dbReference type="NCBI Taxonomy" id="183556"/>
    <lineage>
        <taxon>Bacteria</taxon>
        <taxon>Bacillati</taxon>
        <taxon>Actinomycetota</taxon>
        <taxon>Actinomycetes</taxon>
        <taxon>Mycobacteriales</taxon>
        <taxon>Nocardiaceae</taxon>
        <taxon>Rhodococcus</taxon>
    </lineage>
</organism>
<dbReference type="PANTHER" id="PTHR47756:SF2">
    <property type="entry name" value="BLL6612 PROTEIN"/>
    <property type="match status" value="1"/>
</dbReference>